<name>K1UFE6_9ZZZZ</name>
<reference evidence="1" key="1">
    <citation type="journal article" date="2013" name="Environ. Microbiol.">
        <title>Microbiota from the distal guts of lean and obese adolescents exhibit partial functional redundancy besides clear differences in community structure.</title>
        <authorList>
            <person name="Ferrer M."/>
            <person name="Ruiz A."/>
            <person name="Lanza F."/>
            <person name="Haange S.B."/>
            <person name="Oberbach A."/>
            <person name="Till H."/>
            <person name="Bargiela R."/>
            <person name="Campoy C."/>
            <person name="Segura M.T."/>
            <person name="Richter M."/>
            <person name="von Bergen M."/>
            <person name="Seifert J."/>
            <person name="Suarez A."/>
        </authorList>
    </citation>
    <scope>NUCLEOTIDE SEQUENCE</scope>
</reference>
<organism evidence="1">
    <name type="scientific">human gut metagenome</name>
    <dbReference type="NCBI Taxonomy" id="408170"/>
    <lineage>
        <taxon>unclassified sequences</taxon>
        <taxon>metagenomes</taxon>
        <taxon>organismal metagenomes</taxon>
    </lineage>
</organism>
<accession>K1UFE6</accession>
<dbReference type="EMBL" id="AJWY01000693">
    <property type="protein sequence ID" value="EKC80828.1"/>
    <property type="molecule type" value="Genomic_DNA"/>
</dbReference>
<proteinExistence type="predicted"/>
<protein>
    <submittedName>
        <fullName evidence="1">Uncharacterized protein</fullName>
    </submittedName>
</protein>
<dbReference type="AlphaFoldDB" id="K1UFE6"/>
<comment type="caution">
    <text evidence="1">The sequence shown here is derived from an EMBL/GenBank/DDBJ whole genome shotgun (WGS) entry which is preliminary data.</text>
</comment>
<gene>
    <name evidence="1" type="ORF">LEA_00975</name>
</gene>
<sequence>MYAYYCLHKFHWTPSFFMSLDKNERAFVIASINARVEQEEEESKKVGKVR</sequence>
<evidence type="ECO:0000313" key="1">
    <source>
        <dbReference type="EMBL" id="EKC80828.1"/>
    </source>
</evidence>